<gene>
    <name evidence="1" type="primary">WBGene00272427</name>
</gene>
<sequence>MMQHHAHMFAALNATRQLRATSVFLAELVETSDSSTKIKKITERKVGRYPETTKAFVKAKFDEYAKCGAKLKADEAEIQMRADRFIEPNDLVTKSQLRNYINTLKLQLTKTAWRRQVEREEEEMDDEHFEVEVEPSEEDIFLTDNDFHHFFTDVHNPVYPNTPVPAGATEFD</sequence>
<dbReference type="AlphaFoldDB" id="A0A2A6BXZ9"/>
<evidence type="ECO:0000313" key="1">
    <source>
        <dbReference type="EnsemblMetazoa" id="PPA34058.1"/>
    </source>
</evidence>
<dbReference type="Proteomes" id="UP000005239">
    <property type="component" value="Unassembled WGS sequence"/>
</dbReference>
<accession>A0A2A6BXZ9</accession>
<dbReference type="PANTHER" id="PTHR13232:SF10">
    <property type="entry name" value="NAD(P)H-HYDRATE EPIMERASE"/>
    <property type="match status" value="1"/>
</dbReference>
<reference evidence="1" key="2">
    <citation type="submission" date="2022-06" db="UniProtKB">
        <authorList>
            <consortium name="EnsemblMetazoa"/>
        </authorList>
    </citation>
    <scope>IDENTIFICATION</scope>
    <source>
        <strain evidence="1">PS312</strain>
    </source>
</reference>
<dbReference type="GO" id="GO:0052856">
    <property type="term" value="F:NAD(P)HX epimerase activity"/>
    <property type="evidence" value="ECO:0000318"/>
    <property type="project" value="GO_Central"/>
</dbReference>
<evidence type="ECO:0000313" key="2">
    <source>
        <dbReference type="Proteomes" id="UP000005239"/>
    </source>
</evidence>
<dbReference type="PANTHER" id="PTHR13232">
    <property type="entry name" value="NAD(P)H-HYDRATE EPIMERASE"/>
    <property type="match status" value="1"/>
</dbReference>
<dbReference type="EnsemblMetazoa" id="PPA34058.1">
    <property type="protein sequence ID" value="PPA34058.1"/>
    <property type="gene ID" value="WBGene00272427"/>
</dbReference>
<keyword evidence="2" id="KW-1185">Reference proteome</keyword>
<protein>
    <submittedName>
        <fullName evidence="1">NAD(P)H-hydrate epimerase</fullName>
    </submittedName>
</protein>
<organism evidence="1 2">
    <name type="scientific">Pristionchus pacificus</name>
    <name type="common">Parasitic nematode worm</name>
    <dbReference type="NCBI Taxonomy" id="54126"/>
    <lineage>
        <taxon>Eukaryota</taxon>
        <taxon>Metazoa</taxon>
        <taxon>Ecdysozoa</taxon>
        <taxon>Nematoda</taxon>
        <taxon>Chromadorea</taxon>
        <taxon>Rhabditida</taxon>
        <taxon>Rhabditina</taxon>
        <taxon>Diplogasteromorpha</taxon>
        <taxon>Diplogasteroidea</taxon>
        <taxon>Neodiplogasteridae</taxon>
        <taxon>Pristionchus</taxon>
    </lineage>
</organism>
<dbReference type="InterPro" id="IPR032976">
    <property type="entry name" value="YJEFN_prot_NAXE-like"/>
</dbReference>
<proteinExistence type="predicted"/>
<dbReference type="GO" id="GO:0005739">
    <property type="term" value="C:mitochondrion"/>
    <property type="evidence" value="ECO:0000318"/>
    <property type="project" value="GO_Central"/>
</dbReference>
<reference evidence="2" key="1">
    <citation type="journal article" date="2008" name="Nat. Genet.">
        <title>The Pristionchus pacificus genome provides a unique perspective on nematode lifestyle and parasitism.</title>
        <authorList>
            <person name="Dieterich C."/>
            <person name="Clifton S.W."/>
            <person name="Schuster L.N."/>
            <person name="Chinwalla A."/>
            <person name="Delehaunty K."/>
            <person name="Dinkelacker I."/>
            <person name="Fulton L."/>
            <person name="Fulton R."/>
            <person name="Godfrey J."/>
            <person name="Minx P."/>
            <person name="Mitreva M."/>
            <person name="Roeseler W."/>
            <person name="Tian H."/>
            <person name="Witte H."/>
            <person name="Yang S.P."/>
            <person name="Wilson R.K."/>
            <person name="Sommer R.J."/>
        </authorList>
    </citation>
    <scope>NUCLEOTIDE SEQUENCE [LARGE SCALE GENOMIC DNA]</scope>
    <source>
        <strain evidence="2">PS312</strain>
    </source>
</reference>
<accession>A0A8R1YNB4</accession>
<name>A0A2A6BXZ9_PRIPA</name>